<dbReference type="PANTHER" id="PTHR10980:SF3">
    <property type="entry name" value="LD16419P"/>
    <property type="match status" value="1"/>
</dbReference>
<dbReference type="EMBL" id="ADBJ01000010">
    <property type="protein sequence ID" value="EFA83600.1"/>
    <property type="molecule type" value="Genomic_DNA"/>
</dbReference>
<dbReference type="GO" id="GO:0005096">
    <property type="term" value="F:GTPase activator activity"/>
    <property type="evidence" value="ECO:0007669"/>
    <property type="project" value="UniProtKB-KW"/>
</dbReference>
<dbReference type="Proteomes" id="UP000001396">
    <property type="component" value="Unassembled WGS sequence"/>
</dbReference>
<dbReference type="STRING" id="670386.D3B2Q2"/>
<evidence type="ECO:0000256" key="1">
    <source>
        <dbReference type="ARBA" id="ARBA00004496"/>
    </source>
</evidence>
<dbReference type="InterPro" id="IPR024792">
    <property type="entry name" value="RhoGDI_dom_sf"/>
</dbReference>
<dbReference type="GO" id="GO:0007266">
    <property type="term" value="P:Rho protein signal transduction"/>
    <property type="evidence" value="ECO:0007669"/>
    <property type="project" value="InterPro"/>
</dbReference>
<evidence type="ECO:0000256" key="2">
    <source>
        <dbReference type="ARBA" id="ARBA00009758"/>
    </source>
</evidence>
<dbReference type="FunCoup" id="D3B2Q2">
    <property type="interactions" value="368"/>
</dbReference>
<proteinExistence type="inferred from homology"/>
<organism evidence="5 6">
    <name type="scientific">Heterostelium pallidum (strain ATCC 26659 / Pp 5 / PN500)</name>
    <name type="common">Cellular slime mold</name>
    <name type="synonym">Polysphondylium pallidum</name>
    <dbReference type="NCBI Taxonomy" id="670386"/>
    <lineage>
        <taxon>Eukaryota</taxon>
        <taxon>Amoebozoa</taxon>
        <taxon>Evosea</taxon>
        <taxon>Eumycetozoa</taxon>
        <taxon>Dictyostelia</taxon>
        <taxon>Acytosteliales</taxon>
        <taxon>Acytosteliaceae</taxon>
        <taxon>Heterostelium</taxon>
    </lineage>
</organism>
<protein>
    <submittedName>
        <fullName evidence="5">Rho GDP-dissociation inhibitor</fullName>
    </submittedName>
</protein>
<dbReference type="SUPFAM" id="SSF81296">
    <property type="entry name" value="E set domains"/>
    <property type="match status" value="1"/>
</dbReference>
<comment type="caution">
    <text evidence="5">The sequence shown here is derived from an EMBL/GenBank/DDBJ whole genome shotgun (WGS) entry which is preliminary data.</text>
</comment>
<dbReference type="OMA" id="YKPTAAK"/>
<dbReference type="GO" id="GO:0005829">
    <property type="term" value="C:cytosol"/>
    <property type="evidence" value="ECO:0007669"/>
    <property type="project" value="TreeGrafter"/>
</dbReference>
<gene>
    <name evidence="5" type="primary">rdiA</name>
    <name evidence="5" type="ORF">PPL_02666</name>
</gene>
<accession>D3B2Q2</accession>
<sequence length="196" mass="22229">MSDDERVDAPEYKPSKKVTVDELMNQDAEDESLRKYKQALLGSAVAGPKDDPRRVVVQEMIVMFEDRPGGNITYNLETKESIEKMKNTPFVLKEECKYKIRIVFKVQHDIVSGLKYVNTAYRKGIKVATVKNMLGSFGPQAAYHEVTVPRNVWEEAPSGILARGSYTAKITFEDDDGAKHLDIEYGFSIKSDWSKE</sequence>
<dbReference type="GeneID" id="31358189"/>
<evidence type="ECO:0000313" key="5">
    <source>
        <dbReference type="EMBL" id="EFA83600.1"/>
    </source>
</evidence>
<dbReference type="Gene3D" id="2.70.50.30">
    <property type="entry name" value="Coagulation Factor XIII, subunit A, domain 1"/>
    <property type="match status" value="1"/>
</dbReference>
<evidence type="ECO:0000313" key="6">
    <source>
        <dbReference type="Proteomes" id="UP000001396"/>
    </source>
</evidence>
<dbReference type="InterPro" id="IPR000406">
    <property type="entry name" value="Rho_GDI"/>
</dbReference>
<dbReference type="GO" id="GO:0005094">
    <property type="term" value="F:Rho GDP-dissociation inhibitor activity"/>
    <property type="evidence" value="ECO:0007669"/>
    <property type="project" value="InterPro"/>
</dbReference>
<keyword evidence="4" id="KW-0963">Cytoplasm</keyword>
<reference evidence="5 6" key="1">
    <citation type="journal article" date="2011" name="Genome Res.">
        <title>Phylogeny-wide analysis of social amoeba genomes highlights ancient origins for complex intercellular communication.</title>
        <authorList>
            <person name="Heidel A.J."/>
            <person name="Lawal H.M."/>
            <person name="Felder M."/>
            <person name="Schilde C."/>
            <person name="Helps N.R."/>
            <person name="Tunggal B."/>
            <person name="Rivero F."/>
            <person name="John U."/>
            <person name="Schleicher M."/>
            <person name="Eichinger L."/>
            <person name="Platzer M."/>
            <person name="Noegel A.A."/>
            <person name="Schaap P."/>
            <person name="Gloeckner G."/>
        </authorList>
    </citation>
    <scope>NUCLEOTIDE SEQUENCE [LARGE SCALE GENOMIC DNA]</scope>
    <source>
        <strain evidence="6">ATCC 26659 / Pp 5 / PN500</strain>
    </source>
</reference>
<evidence type="ECO:0000256" key="3">
    <source>
        <dbReference type="ARBA" id="ARBA00022468"/>
    </source>
</evidence>
<keyword evidence="6" id="KW-1185">Reference proteome</keyword>
<comment type="subcellular location">
    <subcellularLocation>
        <location evidence="1">Cytoplasm</location>
    </subcellularLocation>
</comment>
<dbReference type="RefSeq" id="XP_020435717.1">
    <property type="nucleotide sequence ID" value="XM_020573645.1"/>
</dbReference>
<dbReference type="InterPro" id="IPR014756">
    <property type="entry name" value="Ig_E-set"/>
</dbReference>
<dbReference type="PANTHER" id="PTHR10980">
    <property type="entry name" value="RHO GDP-DISSOCIATION INHIBITOR"/>
    <property type="match status" value="1"/>
</dbReference>
<comment type="similarity">
    <text evidence="2">Belongs to the Rho GDI family.</text>
</comment>
<dbReference type="Pfam" id="PF02115">
    <property type="entry name" value="Rho_GDI"/>
    <property type="match status" value="1"/>
</dbReference>
<keyword evidence="3" id="KW-0343">GTPase activation</keyword>
<name>D3B2Q2_HETP5</name>
<evidence type="ECO:0000256" key="4">
    <source>
        <dbReference type="ARBA" id="ARBA00022490"/>
    </source>
</evidence>
<dbReference type="AlphaFoldDB" id="D3B2Q2"/>
<dbReference type="GO" id="GO:0016020">
    <property type="term" value="C:membrane"/>
    <property type="evidence" value="ECO:0007669"/>
    <property type="project" value="TreeGrafter"/>
</dbReference>
<dbReference type="FunFam" id="2.70.50.30:FF:000004">
    <property type="entry name" value="Rho GDP-dissociation inhibitor 1"/>
    <property type="match status" value="1"/>
</dbReference>
<dbReference type="InParanoid" id="D3B2Q2"/>
<dbReference type="PRINTS" id="PR00492">
    <property type="entry name" value="RHOGDI"/>
</dbReference>